<dbReference type="InterPro" id="IPR006054">
    <property type="entry name" value="DnaQ"/>
</dbReference>
<accession>A0A2S8AGA0</accession>
<feature type="domain" description="Exonuclease" evidence="3">
    <location>
        <begin position="2"/>
        <end position="167"/>
    </location>
</feature>
<keyword evidence="4" id="KW-0540">Nuclease</keyword>
<evidence type="ECO:0000256" key="2">
    <source>
        <dbReference type="ARBA" id="ARBA00026073"/>
    </source>
</evidence>
<comment type="function">
    <text evidence="1">DNA polymerase III is a complex, multichain enzyme responsible for most of the replicative synthesis in bacteria. The epsilon subunit contain the editing function and is a proofreading 3'-5' exonuclease.</text>
</comment>
<evidence type="ECO:0000259" key="3">
    <source>
        <dbReference type="SMART" id="SM00479"/>
    </source>
</evidence>
<dbReference type="InterPro" id="IPR013520">
    <property type="entry name" value="Ribonucl_H"/>
</dbReference>
<evidence type="ECO:0000256" key="1">
    <source>
        <dbReference type="ARBA" id="ARBA00025483"/>
    </source>
</evidence>
<dbReference type="EMBL" id="PSZM01000001">
    <property type="protein sequence ID" value="PQL95377.1"/>
    <property type="molecule type" value="Genomic_DNA"/>
</dbReference>
<proteinExistence type="predicted"/>
<dbReference type="OrthoDB" id="9803913at2"/>
<keyword evidence="5" id="KW-1185">Reference proteome</keyword>
<reference evidence="4 5" key="1">
    <citation type="submission" date="2018-02" db="EMBL/GenBank/DDBJ databases">
        <title>Genome sequences of Apibacter spp., gut symbionts of Asian honey bees.</title>
        <authorList>
            <person name="Kwong W.K."/>
            <person name="Steele M.I."/>
            <person name="Moran N.A."/>
        </authorList>
    </citation>
    <scope>NUCLEOTIDE SEQUENCE [LARGE SCALE GENOMIC DNA]</scope>
    <source>
        <strain evidence="5">wkB301</strain>
    </source>
</reference>
<gene>
    <name evidence="4" type="ORF">C4S77_00830</name>
</gene>
<comment type="subunit">
    <text evidence="2">DNA polymerase III contains a core (composed of alpha, epsilon and theta chains) that associates with a tau subunit. This core dimerizes to form the POLIII' complex. PolIII' associates with the gamma complex (composed of gamma, delta, delta', psi and chi chains) and with the beta chain to form the complete DNA polymerase III complex.</text>
</comment>
<dbReference type="InterPro" id="IPR035901">
    <property type="entry name" value="GIY-YIG_endonuc_sf"/>
</dbReference>
<keyword evidence="4" id="KW-0269">Exonuclease</keyword>
<dbReference type="NCBIfam" id="TIGR00573">
    <property type="entry name" value="dnaq"/>
    <property type="match status" value="1"/>
</dbReference>
<dbReference type="SMART" id="SM00479">
    <property type="entry name" value="EXOIII"/>
    <property type="match status" value="1"/>
</dbReference>
<dbReference type="CDD" id="cd06127">
    <property type="entry name" value="DEDDh"/>
    <property type="match status" value="1"/>
</dbReference>
<keyword evidence="4" id="KW-0378">Hydrolase</keyword>
<dbReference type="GO" id="GO:0008408">
    <property type="term" value="F:3'-5' exonuclease activity"/>
    <property type="evidence" value="ECO:0007669"/>
    <property type="project" value="TreeGrafter"/>
</dbReference>
<dbReference type="InterPro" id="IPR036397">
    <property type="entry name" value="RNaseH_sf"/>
</dbReference>
<comment type="caution">
    <text evidence="4">The sequence shown here is derived from an EMBL/GenBank/DDBJ whole genome shotgun (WGS) entry which is preliminary data.</text>
</comment>
<protein>
    <submittedName>
        <fullName evidence="4">Exonuclease</fullName>
    </submittedName>
</protein>
<name>A0A2S8AGA0_9FLAO</name>
<dbReference type="FunFam" id="3.30.420.10:FF:000045">
    <property type="entry name" value="3'-5' exonuclease DinG"/>
    <property type="match status" value="1"/>
</dbReference>
<evidence type="ECO:0000313" key="4">
    <source>
        <dbReference type="EMBL" id="PQL95377.1"/>
    </source>
</evidence>
<dbReference type="GO" id="GO:0005829">
    <property type="term" value="C:cytosol"/>
    <property type="evidence" value="ECO:0007669"/>
    <property type="project" value="TreeGrafter"/>
</dbReference>
<dbReference type="GO" id="GO:0003677">
    <property type="term" value="F:DNA binding"/>
    <property type="evidence" value="ECO:0007669"/>
    <property type="project" value="InterPro"/>
</dbReference>
<dbReference type="InterPro" id="IPR012337">
    <property type="entry name" value="RNaseH-like_sf"/>
</dbReference>
<dbReference type="Proteomes" id="UP000238042">
    <property type="component" value="Unassembled WGS sequence"/>
</dbReference>
<dbReference type="AlphaFoldDB" id="A0A2S8AGA0"/>
<dbReference type="GO" id="GO:0003887">
    <property type="term" value="F:DNA-directed DNA polymerase activity"/>
    <property type="evidence" value="ECO:0007669"/>
    <property type="project" value="InterPro"/>
</dbReference>
<organism evidence="4 5">
    <name type="scientific">Apibacter adventoris</name>
    <dbReference type="NCBI Taxonomy" id="1679466"/>
    <lineage>
        <taxon>Bacteria</taxon>
        <taxon>Pseudomonadati</taxon>
        <taxon>Bacteroidota</taxon>
        <taxon>Flavobacteriia</taxon>
        <taxon>Flavobacteriales</taxon>
        <taxon>Weeksellaceae</taxon>
        <taxon>Apibacter</taxon>
    </lineage>
</organism>
<dbReference type="Pfam" id="PF00929">
    <property type="entry name" value="RNase_T"/>
    <property type="match status" value="1"/>
</dbReference>
<dbReference type="Gene3D" id="3.30.420.10">
    <property type="entry name" value="Ribonuclease H-like superfamily/Ribonuclease H"/>
    <property type="match status" value="1"/>
</dbReference>
<sequence length="420" mass="48265">MNYAILDVETTGGQYNEEGIIEIAVYRFDGEKITDTFISLVNPEKEISFFVQKLTGITPKMVKTAPKFHELAKRLVEITDEATIVAHNVNFDYRVIRTEFSHLGFDFVRPTLDTIALSKTLIPGIPSYSLGKLCSSLGIPLSDRHRAHGDARATVKLFQLLLDKDSQKNIIQTSIKHIKYPSLNKKIIRLLEELPQETGVFYFHNKEGKIIYIDNDTNISNKARQILTGKGKRTRLLQLKTETISYEITGNDIISLVKAQNEIKINQPEFKPRKNLSPFIYGIFKENSNENFTIFPLNKTNKKRALLAFSSYKKAQNFINQNNKKDYLFSKNLLKKINPEIQKKEKYVLLSGKGRTLSEKSFLWIEKGVLKGYGYYSLHSQIKNIEKVKKIMIPAHGNHYISLLIRNKLFVNKGLNKIIY</sequence>
<dbReference type="GO" id="GO:0045004">
    <property type="term" value="P:DNA replication proofreading"/>
    <property type="evidence" value="ECO:0007669"/>
    <property type="project" value="TreeGrafter"/>
</dbReference>
<dbReference type="RefSeq" id="WP_105245340.1">
    <property type="nucleotide sequence ID" value="NZ_PSZM01000001.1"/>
</dbReference>
<dbReference type="PANTHER" id="PTHR30231">
    <property type="entry name" value="DNA POLYMERASE III SUBUNIT EPSILON"/>
    <property type="match status" value="1"/>
</dbReference>
<evidence type="ECO:0000313" key="5">
    <source>
        <dbReference type="Proteomes" id="UP000238042"/>
    </source>
</evidence>
<dbReference type="PANTHER" id="PTHR30231:SF41">
    <property type="entry name" value="DNA POLYMERASE III SUBUNIT EPSILON"/>
    <property type="match status" value="1"/>
</dbReference>
<dbReference type="SUPFAM" id="SSF53098">
    <property type="entry name" value="Ribonuclease H-like"/>
    <property type="match status" value="1"/>
</dbReference>
<dbReference type="Gene3D" id="3.40.1440.10">
    <property type="entry name" value="GIY-YIG endonuclease"/>
    <property type="match status" value="1"/>
</dbReference>